<dbReference type="InterPro" id="IPR051356">
    <property type="entry name" value="SOX/SOX-like_TF"/>
</dbReference>
<sequence length="888" mass="96790">MAGPSPSPFHFSTSEVDQTSAPSPADFDYLSGEDFTNSVAGNDSNFDIDTTSAPVDFYQNGDTINPMIAFTPAEFGQSDGNLNALTASTPAESTQTGDIIYAPQPQYYALPQEAQGPYYSLPLRPQSVIPIQPVPAPPAGAHYNPAVGWYYPLQPQSMPVQVPAPAQLVSTFSPYPMTDKHVHSGKRKQRRDSLDLSGDEDKQRPSKRKNTPRTGALNLRTGRKNPSIAQNCVCGTAKQHIPRPRNAFILYRQAMTKDIAKSAEVRSRGDPHKINHKLVSSEAGSRWNNESKAVRARFQQLARQEVADHARKYPDYRYQPGRKNEGPRDSRFGTAECRCGAYAANVLRMRDAGIEMDADVLDDEADAPCEEVAEFAYPAPMACPAPTAYPAPIAQMIQPAPQPIATPTLRRSSRPHNTALSYAAPSDDDLFDNLFTSSTASTVTPQPTGDEESAITTPYTSAPPSVHSRERYDLSTVPEDGEVDFDMLFNEAQDPLFDYAQFLDLGSSSSGKRKQRRDSLDLSDDEDKQRPSKRKTARRTGAPNPRTARKNPSIAQNCVCGTAKQHIPRPRNAFILYRQAMTKDIAKSAEVRSRGDPHKINHKLVSSEAGLRWNNESKAVRARFQQLARQEVADHARKYPNYRYQPGRKNEGPRDSRFGTAECRCGAYVANVLRMRDAGIELDADVLDDEADAPCEEVAGFAYPAPMAYPAPIAQMIQPAPQPIATPTLRRSSRAHNTAISYAEPSDDEVFDNLFTSSTASIAPPHFTGGTESGIISPYTSSNPSAHSRERYDLSTVPEDGEVDFDMLFNEAQDPSFDYAQFLDLGSSSSSGSVGGEGAAGASSPSSSAISRRKSSAWGVGKASSPPTSASKAGGSVSTARRSSRRSR</sequence>
<dbReference type="GO" id="GO:0000981">
    <property type="term" value="F:DNA-binding transcription factor activity, RNA polymerase II-specific"/>
    <property type="evidence" value="ECO:0007669"/>
    <property type="project" value="TreeGrafter"/>
</dbReference>
<feature type="region of interest" description="Disordered" evidence="4">
    <location>
        <begin position="507"/>
        <end position="555"/>
    </location>
</feature>
<evidence type="ECO:0000256" key="1">
    <source>
        <dbReference type="ARBA" id="ARBA00023125"/>
    </source>
</evidence>
<dbReference type="InterPro" id="IPR009071">
    <property type="entry name" value="HMG_box_dom"/>
</dbReference>
<feature type="region of interest" description="Disordered" evidence="4">
    <location>
        <begin position="175"/>
        <end position="223"/>
    </location>
</feature>
<protein>
    <recommendedName>
        <fullName evidence="5">HMG box domain-containing protein</fullName>
    </recommendedName>
</protein>
<feature type="region of interest" description="Disordered" evidence="4">
    <location>
        <begin position="766"/>
        <end position="791"/>
    </location>
</feature>
<dbReference type="STRING" id="329884.A0A4U0XH77"/>
<feature type="DNA-binding region" description="HMG box" evidence="3">
    <location>
        <begin position="241"/>
        <end position="317"/>
    </location>
</feature>
<feature type="compositionally biased region" description="Polar residues" evidence="4">
    <location>
        <begin position="454"/>
        <end position="463"/>
    </location>
</feature>
<dbReference type="Gene3D" id="1.10.30.10">
    <property type="entry name" value="High mobility group box domain"/>
    <property type="match status" value="2"/>
</dbReference>
<evidence type="ECO:0000256" key="3">
    <source>
        <dbReference type="PROSITE-ProRule" id="PRU00267"/>
    </source>
</evidence>
<reference evidence="6 7" key="1">
    <citation type="submission" date="2017-03" db="EMBL/GenBank/DDBJ databases">
        <title>Genomes of endolithic fungi from Antarctica.</title>
        <authorList>
            <person name="Coleine C."/>
            <person name="Masonjones S."/>
            <person name="Stajich J.E."/>
        </authorList>
    </citation>
    <scope>NUCLEOTIDE SEQUENCE [LARGE SCALE GENOMIC DNA]</scope>
    <source>
        <strain evidence="6 7">CCFEE 5184</strain>
    </source>
</reference>
<keyword evidence="2 3" id="KW-0539">Nucleus</keyword>
<dbReference type="PANTHER" id="PTHR45789:SF2">
    <property type="entry name" value="FI18025P1"/>
    <property type="match status" value="1"/>
</dbReference>
<evidence type="ECO:0000313" key="7">
    <source>
        <dbReference type="Proteomes" id="UP000309340"/>
    </source>
</evidence>
<keyword evidence="1 3" id="KW-0238">DNA-binding</keyword>
<dbReference type="CDD" id="cd01389">
    <property type="entry name" value="HMG-box_ROX1-like"/>
    <property type="match status" value="2"/>
</dbReference>
<keyword evidence="7" id="KW-1185">Reference proteome</keyword>
<dbReference type="SUPFAM" id="SSF47095">
    <property type="entry name" value="HMG-box"/>
    <property type="match status" value="2"/>
</dbReference>
<feature type="compositionally biased region" description="Low complexity" evidence="4">
    <location>
        <begin position="861"/>
        <end position="881"/>
    </location>
</feature>
<name>A0A4U0XH77_9PEZI</name>
<dbReference type="GO" id="GO:0000978">
    <property type="term" value="F:RNA polymerase II cis-regulatory region sequence-specific DNA binding"/>
    <property type="evidence" value="ECO:0007669"/>
    <property type="project" value="TreeGrafter"/>
</dbReference>
<accession>A0A4U0XH77</accession>
<evidence type="ECO:0000256" key="4">
    <source>
        <dbReference type="SAM" id="MobiDB-lite"/>
    </source>
</evidence>
<proteinExistence type="predicted"/>
<feature type="compositionally biased region" description="Polar residues" evidence="4">
    <location>
        <begin position="10"/>
        <end position="22"/>
    </location>
</feature>
<dbReference type="OrthoDB" id="6247875at2759"/>
<dbReference type="PANTHER" id="PTHR45789">
    <property type="entry name" value="FI18025P1"/>
    <property type="match status" value="1"/>
</dbReference>
<dbReference type="GO" id="GO:0005634">
    <property type="term" value="C:nucleus"/>
    <property type="evidence" value="ECO:0007669"/>
    <property type="project" value="UniProtKB-UniRule"/>
</dbReference>
<dbReference type="EMBL" id="NAJQ01000188">
    <property type="protein sequence ID" value="TKA75591.1"/>
    <property type="molecule type" value="Genomic_DNA"/>
</dbReference>
<organism evidence="6 7">
    <name type="scientific">Friedmanniomyces simplex</name>
    <dbReference type="NCBI Taxonomy" id="329884"/>
    <lineage>
        <taxon>Eukaryota</taxon>
        <taxon>Fungi</taxon>
        <taxon>Dikarya</taxon>
        <taxon>Ascomycota</taxon>
        <taxon>Pezizomycotina</taxon>
        <taxon>Dothideomycetes</taxon>
        <taxon>Dothideomycetidae</taxon>
        <taxon>Mycosphaerellales</taxon>
        <taxon>Teratosphaeriaceae</taxon>
        <taxon>Friedmanniomyces</taxon>
    </lineage>
</organism>
<gene>
    <name evidence="6" type="ORF">B0A55_06351</name>
</gene>
<evidence type="ECO:0000313" key="6">
    <source>
        <dbReference type="EMBL" id="TKA75591.1"/>
    </source>
</evidence>
<evidence type="ECO:0000259" key="5">
    <source>
        <dbReference type="PROSITE" id="PS50118"/>
    </source>
</evidence>
<dbReference type="AlphaFoldDB" id="A0A4U0XH77"/>
<dbReference type="Pfam" id="PF00505">
    <property type="entry name" value="HMG_box"/>
    <property type="match status" value="2"/>
</dbReference>
<feature type="domain" description="HMG box" evidence="5">
    <location>
        <begin position="567"/>
        <end position="643"/>
    </location>
</feature>
<feature type="compositionally biased region" description="Basic and acidic residues" evidence="4">
    <location>
        <begin position="191"/>
        <end position="204"/>
    </location>
</feature>
<dbReference type="InterPro" id="IPR036910">
    <property type="entry name" value="HMG_box_dom_sf"/>
</dbReference>
<dbReference type="Proteomes" id="UP000309340">
    <property type="component" value="Unassembled WGS sequence"/>
</dbReference>
<dbReference type="PROSITE" id="PS50118">
    <property type="entry name" value="HMG_BOX_2"/>
    <property type="match status" value="2"/>
</dbReference>
<feature type="region of interest" description="Disordered" evidence="4">
    <location>
        <begin position="1"/>
        <end position="28"/>
    </location>
</feature>
<feature type="region of interest" description="Disordered" evidence="4">
    <location>
        <begin position="439"/>
        <end position="471"/>
    </location>
</feature>
<dbReference type="SMART" id="SM00398">
    <property type="entry name" value="HMG"/>
    <property type="match status" value="2"/>
</dbReference>
<comment type="caution">
    <text evidence="6">The sequence shown here is derived from an EMBL/GenBank/DDBJ whole genome shotgun (WGS) entry which is preliminary data.</text>
</comment>
<evidence type="ECO:0000256" key="2">
    <source>
        <dbReference type="ARBA" id="ARBA00023242"/>
    </source>
</evidence>
<feature type="compositionally biased region" description="Low complexity" evidence="4">
    <location>
        <begin position="840"/>
        <end position="850"/>
    </location>
</feature>
<feature type="DNA-binding region" description="HMG box" evidence="3">
    <location>
        <begin position="567"/>
        <end position="643"/>
    </location>
</feature>
<feature type="domain" description="HMG box" evidence="5">
    <location>
        <begin position="241"/>
        <end position="317"/>
    </location>
</feature>
<feature type="region of interest" description="Disordered" evidence="4">
    <location>
        <begin position="828"/>
        <end position="888"/>
    </location>
</feature>